<protein>
    <submittedName>
        <fullName evidence="2">Uncharacterized protein</fullName>
    </submittedName>
</protein>
<comment type="caution">
    <text evidence="2">The sequence shown here is derived from an EMBL/GenBank/DDBJ whole genome shotgun (WGS) entry which is preliminary data.</text>
</comment>
<organism evidence="2 3">
    <name type="scientific">Parasponia andersonii</name>
    <name type="common">Sponia andersonii</name>
    <dbReference type="NCBI Taxonomy" id="3476"/>
    <lineage>
        <taxon>Eukaryota</taxon>
        <taxon>Viridiplantae</taxon>
        <taxon>Streptophyta</taxon>
        <taxon>Embryophyta</taxon>
        <taxon>Tracheophyta</taxon>
        <taxon>Spermatophyta</taxon>
        <taxon>Magnoliopsida</taxon>
        <taxon>eudicotyledons</taxon>
        <taxon>Gunneridae</taxon>
        <taxon>Pentapetalae</taxon>
        <taxon>rosids</taxon>
        <taxon>fabids</taxon>
        <taxon>Rosales</taxon>
        <taxon>Cannabaceae</taxon>
        <taxon>Parasponia</taxon>
    </lineage>
</organism>
<reference evidence="3" key="1">
    <citation type="submission" date="2016-06" db="EMBL/GenBank/DDBJ databases">
        <title>Parallel loss of symbiosis genes in relatives of nitrogen-fixing non-legume Parasponia.</title>
        <authorList>
            <person name="Van Velzen R."/>
            <person name="Holmer R."/>
            <person name="Bu F."/>
            <person name="Rutten L."/>
            <person name="Van Zeijl A."/>
            <person name="Liu W."/>
            <person name="Santuari L."/>
            <person name="Cao Q."/>
            <person name="Sharma T."/>
            <person name="Shen D."/>
            <person name="Roswanjaya Y."/>
            <person name="Wardhani T."/>
            <person name="Kalhor M.S."/>
            <person name="Jansen J."/>
            <person name="Van den Hoogen J."/>
            <person name="Gungor B."/>
            <person name="Hartog M."/>
            <person name="Hontelez J."/>
            <person name="Verver J."/>
            <person name="Yang W.-C."/>
            <person name="Schijlen E."/>
            <person name="Repin R."/>
            <person name="Schilthuizen M."/>
            <person name="Schranz E."/>
            <person name="Heidstra R."/>
            <person name="Miyata K."/>
            <person name="Fedorova E."/>
            <person name="Kohlen W."/>
            <person name="Bisseling T."/>
            <person name="Smit S."/>
            <person name="Geurts R."/>
        </authorList>
    </citation>
    <scope>NUCLEOTIDE SEQUENCE [LARGE SCALE GENOMIC DNA]</scope>
    <source>
        <strain evidence="3">cv. WU1-14</strain>
    </source>
</reference>
<feature type="compositionally biased region" description="Basic and acidic residues" evidence="1">
    <location>
        <begin position="57"/>
        <end position="66"/>
    </location>
</feature>
<keyword evidence="3" id="KW-1185">Reference proteome</keyword>
<feature type="region of interest" description="Disordered" evidence="1">
    <location>
        <begin position="57"/>
        <end position="85"/>
    </location>
</feature>
<evidence type="ECO:0000256" key="1">
    <source>
        <dbReference type="SAM" id="MobiDB-lite"/>
    </source>
</evidence>
<dbReference type="EMBL" id="JXTB01000758">
    <property type="protein sequence ID" value="PON33110.1"/>
    <property type="molecule type" value="Genomic_DNA"/>
</dbReference>
<accession>A0A2P5A995</accession>
<evidence type="ECO:0000313" key="2">
    <source>
        <dbReference type="EMBL" id="PON33110.1"/>
    </source>
</evidence>
<dbReference type="AlphaFoldDB" id="A0A2P5A995"/>
<dbReference type="Proteomes" id="UP000237105">
    <property type="component" value="Unassembled WGS sequence"/>
</dbReference>
<proteinExistence type="predicted"/>
<gene>
    <name evidence="2" type="ORF">PanWU01x14_355660</name>
</gene>
<evidence type="ECO:0000313" key="3">
    <source>
        <dbReference type="Proteomes" id="UP000237105"/>
    </source>
</evidence>
<sequence length="85" mass="9641">MLSTSITNNWPCSITNNCFIVSTAAVPCIFGHFSTVGRGRSMKRLVIIMGQKPKIEEAVEPKIEGKGRRKRGKREEKRSVHNRRD</sequence>
<name>A0A2P5A995_PARAD</name>